<evidence type="ECO:0000313" key="1">
    <source>
        <dbReference type="EMBL" id="MEZ0474578.1"/>
    </source>
</evidence>
<sequence length="494" mass="52915">MTDATQRQLTATRAFLREFLRTDPFRRYGAHAVGVGRKLTGGKASRRIALRVYTARKVPEAELPAERRVPARFRWSPPGRQEQVAIITDVIESLPGHVQMPDPESRIRPVPGGVSGSAMGSGTLGGWVWDTLDDSIVILSNAHVFGYAAGEPILQPAKTDGGQLATDRIGEVKRAVDVDPVEGPSPWPLDQCNFVDAAIGSVTSSALIDLTVLEIGPAVYATAIATGGMAVEKSGQTTGHVQGVVDDVDYAAAFATPLAPGNWQTVAYCDLIRFVPSQPGTMVSMDGDSGALLFTPDPDSVINPAVGLHFAGADNGSYGVACKIQNVFAELGVDVLCAGGFAAFLDALADDGRDFEAALAASLFEPRPPQSKRRTLRLHRGLARDVQRRLRDSETGCQIVAFVDRHRAELLSMLLTHGDVRRSAVGALRPILRGATTTDRVFTYILGAEDMERVGLAFDTAIKTGSKALAADIRRLRRKLDGRIDESIGAIIER</sequence>
<comment type="caution">
    <text evidence="1">The sequence shown here is derived from an EMBL/GenBank/DDBJ whole genome shotgun (WGS) entry which is preliminary data.</text>
</comment>
<evidence type="ECO:0000313" key="2">
    <source>
        <dbReference type="Proteomes" id="UP001566331"/>
    </source>
</evidence>
<dbReference type="RefSeq" id="WP_370563900.1">
    <property type="nucleotide sequence ID" value="NZ_JBFWIB010000005.1"/>
</dbReference>
<reference evidence="1 2" key="1">
    <citation type="submission" date="2024-07" db="EMBL/GenBank/DDBJ databases">
        <title>Luteimonas salilacus sp. nov., isolated from the shore soil of Salt Lake in Tibet of China.</title>
        <authorList>
            <person name="Zhang X."/>
            <person name="Li A."/>
        </authorList>
    </citation>
    <scope>NUCLEOTIDE SEQUENCE [LARGE SCALE GENOMIC DNA]</scope>
    <source>
        <strain evidence="1 2">B3-2-R+30</strain>
    </source>
</reference>
<gene>
    <name evidence="1" type="ORF">AB6713_08090</name>
</gene>
<dbReference type="EMBL" id="JBFWIC010000008">
    <property type="protein sequence ID" value="MEZ0474578.1"/>
    <property type="molecule type" value="Genomic_DNA"/>
</dbReference>
<proteinExistence type="predicted"/>
<organism evidence="1 2">
    <name type="scientific">Luteimonas salinilitoris</name>
    <dbReference type="NCBI Taxonomy" id="3237697"/>
    <lineage>
        <taxon>Bacteria</taxon>
        <taxon>Pseudomonadati</taxon>
        <taxon>Pseudomonadota</taxon>
        <taxon>Gammaproteobacteria</taxon>
        <taxon>Lysobacterales</taxon>
        <taxon>Lysobacteraceae</taxon>
        <taxon>Luteimonas</taxon>
    </lineage>
</organism>
<keyword evidence="2" id="KW-1185">Reference proteome</keyword>
<accession>A0ABV4HPR2</accession>
<evidence type="ECO:0008006" key="3">
    <source>
        <dbReference type="Google" id="ProtNLM"/>
    </source>
</evidence>
<dbReference type="SUPFAM" id="SSF50494">
    <property type="entry name" value="Trypsin-like serine proteases"/>
    <property type="match status" value="1"/>
</dbReference>
<dbReference type="Proteomes" id="UP001566331">
    <property type="component" value="Unassembled WGS sequence"/>
</dbReference>
<dbReference type="InterPro" id="IPR009003">
    <property type="entry name" value="Peptidase_S1_PA"/>
</dbReference>
<protein>
    <recommendedName>
        <fullName evidence="3">Serine protease</fullName>
    </recommendedName>
</protein>
<name>A0ABV4HPR2_9GAMM</name>